<keyword evidence="4 7" id="KW-0378">Hydrolase</keyword>
<evidence type="ECO:0000256" key="6">
    <source>
        <dbReference type="ARBA" id="ARBA00023118"/>
    </source>
</evidence>
<dbReference type="GO" id="GO:0016787">
    <property type="term" value="F:hydrolase activity"/>
    <property type="evidence" value="ECO:0007669"/>
    <property type="project" value="UniProtKB-KW"/>
</dbReference>
<evidence type="ECO:0000256" key="1">
    <source>
        <dbReference type="ARBA" id="ARBA00022722"/>
    </source>
</evidence>
<sequence>MLTALHLDGAERPVAVLLEGPALRLRRPAVADAFAPLARLARVVVHGTRVQWRTEALLACLEAGVPVAFLGRRGTLAGLLLPLRPPSQRAGLAAALDAAAALPGFRRRLEDLCRAEERRALLAALRAGPGWNCAELRPEIVRRLAAAHAPVPAAAEAVLALLRGLAAALVAEELARQGVGPNFLVRRSGGFPLAERLGDALAWQVWPQTLALLARAGAADAERPTPALRRAAIAALEGAGLRPACQQMLARLAAAVGSEV</sequence>
<name>A0ABS7F071_9PROT</name>
<dbReference type="RefSeq" id="WP_220116679.1">
    <property type="nucleotide sequence ID" value="NZ_JAHZUY010000009.1"/>
</dbReference>
<dbReference type="Proteomes" id="UP001519924">
    <property type="component" value="Unassembled WGS sequence"/>
</dbReference>
<dbReference type="InterPro" id="IPR002729">
    <property type="entry name" value="CRISPR-assoc_Cas1"/>
</dbReference>
<comment type="caution">
    <text evidence="7">The sequence shown here is derived from an EMBL/GenBank/DDBJ whole genome shotgun (WGS) entry which is preliminary data.</text>
</comment>
<gene>
    <name evidence="7" type="ORF">K1J50_05945</name>
</gene>
<proteinExistence type="predicted"/>
<protein>
    <submittedName>
        <fullName evidence="7">CRISPR-associated endonuclease Cas1</fullName>
        <ecNumber evidence="7">3.1.-.-</ecNumber>
    </submittedName>
</protein>
<evidence type="ECO:0000256" key="3">
    <source>
        <dbReference type="ARBA" id="ARBA00022759"/>
    </source>
</evidence>
<organism evidence="7 8">
    <name type="scientific">Caldovatus aquaticus</name>
    <dbReference type="NCBI Taxonomy" id="2865671"/>
    <lineage>
        <taxon>Bacteria</taxon>
        <taxon>Pseudomonadati</taxon>
        <taxon>Pseudomonadota</taxon>
        <taxon>Alphaproteobacteria</taxon>
        <taxon>Acetobacterales</taxon>
        <taxon>Roseomonadaceae</taxon>
        <taxon>Caldovatus</taxon>
    </lineage>
</organism>
<evidence type="ECO:0000256" key="2">
    <source>
        <dbReference type="ARBA" id="ARBA00022723"/>
    </source>
</evidence>
<evidence type="ECO:0000313" key="7">
    <source>
        <dbReference type="EMBL" id="MBW8269026.1"/>
    </source>
</evidence>
<keyword evidence="5" id="KW-0460">Magnesium</keyword>
<evidence type="ECO:0000256" key="5">
    <source>
        <dbReference type="ARBA" id="ARBA00022842"/>
    </source>
</evidence>
<evidence type="ECO:0000313" key="8">
    <source>
        <dbReference type="Proteomes" id="UP001519924"/>
    </source>
</evidence>
<dbReference type="Pfam" id="PF01867">
    <property type="entry name" value="Cas_Cas1"/>
    <property type="match status" value="1"/>
</dbReference>
<keyword evidence="6" id="KW-0051">Antiviral defense</keyword>
<keyword evidence="2" id="KW-0479">Metal-binding</keyword>
<keyword evidence="3 7" id="KW-0255">Endonuclease</keyword>
<dbReference type="EMBL" id="JAHZUY010000009">
    <property type="protein sequence ID" value="MBW8269026.1"/>
    <property type="molecule type" value="Genomic_DNA"/>
</dbReference>
<keyword evidence="8" id="KW-1185">Reference proteome</keyword>
<reference evidence="7 8" key="1">
    <citation type="submission" date="2021-08" db="EMBL/GenBank/DDBJ databases">
        <title>Caldovatus sediminis gen. nov., sp. nov., a moderately thermophilic bacterium isolated from a hot spring.</title>
        <authorList>
            <person name="Hu C.-J."/>
            <person name="Li W.-J."/>
            <person name="Xian W.-D."/>
        </authorList>
    </citation>
    <scope>NUCLEOTIDE SEQUENCE [LARGE SCALE GENOMIC DNA]</scope>
    <source>
        <strain evidence="7 8">SYSU G05006</strain>
    </source>
</reference>
<dbReference type="InterPro" id="IPR042211">
    <property type="entry name" value="CRISPR-assoc_Cas1_N"/>
</dbReference>
<accession>A0ABS7F071</accession>
<dbReference type="GO" id="GO:0004519">
    <property type="term" value="F:endonuclease activity"/>
    <property type="evidence" value="ECO:0007669"/>
    <property type="project" value="UniProtKB-KW"/>
</dbReference>
<dbReference type="EC" id="3.1.-.-" evidence="7"/>
<evidence type="ECO:0000256" key="4">
    <source>
        <dbReference type="ARBA" id="ARBA00022801"/>
    </source>
</evidence>
<keyword evidence="1" id="KW-0540">Nuclease</keyword>
<dbReference type="Gene3D" id="3.100.10.20">
    <property type="entry name" value="CRISPR-associated endonuclease Cas1, N-terminal domain"/>
    <property type="match status" value="1"/>
</dbReference>